<dbReference type="EMBL" id="JAGTTL010000001">
    <property type="protein sequence ID" value="KAK6329584.1"/>
    <property type="molecule type" value="Genomic_DNA"/>
</dbReference>
<proteinExistence type="predicted"/>
<protein>
    <submittedName>
        <fullName evidence="2">Uncharacterized protein</fullName>
    </submittedName>
</protein>
<feature type="compositionally biased region" description="Basic and acidic residues" evidence="1">
    <location>
        <begin position="79"/>
        <end position="91"/>
    </location>
</feature>
<reference evidence="2 3" key="1">
    <citation type="submission" date="2021-04" db="EMBL/GenBank/DDBJ databases">
        <authorList>
            <person name="De Guttry C."/>
            <person name="Zahm M."/>
            <person name="Klopp C."/>
            <person name="Cabau C."/>
            <person name="Louis A."/>
            <person name="Berthelot C."/>
            <person name="Parey E."/>
            <person name="Roest Crollius H."/>
            <person name="Montfort J."/>
            <person name="Robinson-Rechavi M."/>
            <person name="Bucao C."/>
            <person name="Bouchez O."/>
            <person name="Gislard M."/>
            <person name="Lluch J."/>
            <person name="Milhes M."/>
            <person name="Lampietro C."/>
            <person name="Lopez Roques C."/>
            <person name="Donnadieu C."/>
            <person name="Braasch I."/>
            <person name="Desvignes T."/>
            <person name="Postlethwait J."/>
            <person name="Bobe J."/>
            <person name="Wedekind C."/>
            <person name="Guiguen Y."/>
        </authorList>
    </citation>
    <scope>NUCLEOTIDE SEQUENCE [LARGE SCALE GENOMIC DNA]</scope>
    <source>
        <strain evidence="2">Cs_M1</strain>
        <tissue evidence="2">Blood</tissue>
    </source>
</reference>
<dbReference type="AlphaFoldDB" id="A0AAN8RB63"/>
<feature type="region of interest" description="Disordered" evidence="1">
    <location>
        <begin position="74"/>
        <end position="100"/>
    </location>
</feature>
<organism evidence="2 3">
    <name type="scientific">Coregonus suidteri</name>
    <dbReference type="NCBI Taxonomy" id="861788"/>
    <lineage>
        <taxon>Eukaryota</taxon>
        <taxon>Metazoa</taxon>
        <taxon>Chordata</taxon>
        <taxon>Craniata</taxon>
        <taxon>Vertebrata</taxon>
        <taxon>Euteleostomi</taxon>
        <taxon>Actinopterygii</taxon>
        <taxon>Neopterygii</taxon>
        <taxon>Teleostei</taxon>
        <taxon>Protacanthopterygii</taxon>
        <taxon>Salmoniformes</taxon>
        <taxon>Salmonidae</taxon>
        <taxon>Coregoninae</taxon>
        <taxon>Coregonus</taxon>
    </lineage>
</organism>
<evidence type="ECO:0000256" key="1">
    <source>
        <dbReference type="SAM" id="MobiDB-lite"/>
    </source>
</evidence>
<gene>
    <name evidence="2" type="ORF">J4Q44_G00015620</name>
</gene>
<keyword evidence="3" id="KW-1185">Reference proteome</keyword>
<accession>A0AAN8RB63</accession>
<comment type="caution">
    <text evidence="2">The sequence shown here is derived from an EMBL/GenBank/DDBJ whole genome shotgun (WGS) entry which is preliminary data.</text>
</comment>
<dbReference type="Proteomes" id="UP001356427">
    <property type="component" value="Unassembled WGS sequence"/>
</dbReference>
<evidence type="ECO:0000313" key="2">
    <source>
        <dbReference type="EMBL" id="KAK6329584.1"/>
    </source>
</evidence>
<sequence>MVYQTKCSLIKTHQEQGRSYKEVCAPVIERLRFLFNELRPAVSNDLSIVSKLKLLSAQPRWKRITQKLIRDYRKKRVPKKSESAGVEEPKLQNEGTNEEELSPLRSRWLWYMKTKARRLSLEVDRLPLRQHKLVDTVASISIS</sequence>
<name>A0AAN8RB63_9TELE</name>
<evidence type="ECO:0000313" key="3">
    <source>
        <dbReference type="Proteomes" id="UP001356427"/>
    </source>
</evidence>